<dbReference type="PANTHER" id="PTHR13743:SF123">
    <property type="entry name" value="PROTEIN FAN"/>
    <property type="match status" value="1"/>
</dbReference>
<dbReference type="EMBL" id="VDMD01000025">
    <property type="protein sequence ID" value="TRM59851.1"/>
    <property type="molecule type" value="Genomic_DNA"/>
</dbReference>
<evidence type="ECO:0000313" key="3">
    <source>
        <dbReference type="Proteomes" id="UP000320762"/>
    </source>
</evidence>
<evidence type="ECO:0000313" key="2">
    <source>
        <dbReference type="EMBL" id="TRM59851.1"/>
    </source>
</evidence>
<accession>A0A550C4W4</accession>
<name>A0A550C4W4_9AGAR</name>
<feature type="repeat" description="WD" evidence="1">
    <location>
        <begin position="23"/>
        <end position="64"/>
    </location>
</feature>
<keyword evidence="1" id="KW-0853">WD repeat</keyword>
<protein>
    <submittedName>
        <fullName evidence="2">WD40-repeat-containing domain protein</fullName>
    </submittedName>
</protein>
<gene>
    <name evidence="2" type="ORF">BD626DRAFT_606244</name>
</gene>
<dbReference type="Proteomes" id="UP000320762">
    <property type="component" value="Unassembled WGS sequence"/>
</dbReference>
<evidence type="ECO:0000256" key="1">
    <source>
        <dbReference type="PROSITE-ProRule" id="PRU00221"/>
    </source>
</evidence>
<dbReference type="Gene3D" id="2.130.10.10">
    <property type="entry name" value="YVTN repeat-like/Quinoprotein amine dehydrogenase"/>
    <property type="match status" value="2"/>
</dbReference>
<dbReference type="InterPro" id="IPR050865">
    <property type="entry name" value="BEACH_Domain"/>
</dbReference>
<keyword evidence="3" id="KW-1185">Reference proteome</keyword>
<sequence>MTRPRDFRWPLVDGYQVAQMRNLHGQAQTIKSIAISLSGDYVAVHCSDEKIHMWSTATRQEVAKLAHAMPVERFAFTDERGSLLVLHEQGGLRWEKVWKHNVMKWLKSKFSGWDFGPQPVFARTEGRLATANKAGELTVWTYHGTGAPQRPQRLFVRPSISAMQFVEDGEALVGGTSDGLLWYARSAGGSLRSLQVFDQAITSIDVDNEAGRALVSFADGHAVLFNLQPGAGVERTYAPEEASRSSFGALFAAGGKAVVYGTSQGCALVWDTLKAQVVYGMNNSEDDPITCAAAFDGHDGKPGYILTGSKSGQIVWWAQPSCALSVPVVSSETNFVSRVAASSKKRTVKKEPAT</sequence>
<dbReference type="InterPro" id="IPR015943">
    <property type="entry name" value="WD40/YVTN_repeat-like_dom_sf"/>
</dbReference>
<dbReference type="InterPro" id="IPR001680">
    <property type="entry name" value="WD40_rpt"/>
</dbReference>
<proteinExistence type="predicted"/>
<dbReference type="PROSITE" id="PS50082">
    <property type="entry name" value="WD_REPEATS_2"/>
    <property type="match status" value="1"/>
</dbReference>
<dbReference type="InterPro" id="IPR036322">
    <property type="entry name" value="WD40_repeat_dom_sf"/>
</dbReference>
<dbReference type="OrthoDB" id="3236053at2759"/>
<comment type="caution">
    <text evidence="2">The sequence shown here is derived from an EMBL/GenBank/DDBJ whole genome shotgun (WGS) entry which is preliminary data.</text>
</comment>
<dbReference type="SUPFAM" id="SSF50978">
    <property type="entry name" value="WD40 repeat-like"/>
    <property type="match status" value="1"/>
</dbReference>
<dbReference type="SMART" id="SM00320">
    <property type="entry name" value="WD40"/>
    <property type="match status" value="3"/>
</dbReference>
<dbReference type="AlphaFoldDB" id="A0A550C4W4"/>
<organism evidence="2 3">
    <name type="scientific">Schizophyllum amplum</name>
    <dbReference type="NCBI Taxonomy" id="97359"/>
    <lineage>
        <taxon>Eukaryota</taxon>
        <taxon>Fungi</taxon>
        <taxon>Dikarya</taxon>
        <taxon>Basidiomycota</taxon>
        <taxon>Agaricomycotina</taxon>
        <taxon>Agaricomycetes</taxon>
        <taxon>Agaricomycetidae</taxon>
        <taxon>Agaricales</taxon>
        <taxon>Schizophyllaceae</taxon>
        <taxon>Schizophyllum</taxon>
    </lineage>
</organism>
<dbReference type="STRING" id="97359.A0A550C4W4"/>
<reference evidence="2 3" key="1">
    <citation type="journal article" date="2019" name="New Phytol.">
        <title>Comparative genomics reveals unique wood-decay strategies and fruiting body development in the Schizophyllaceae.</title>
        <authorList>
            <person name="Almasi E."/>
            <person name="Sahu N."/>
            <person name="Krizsan K."/>
            <person name="Balint B."/>
            <person name="Kovacs G.M."/>
            <person name="Kiss B."/>
            <person name="Cseklye J."/>
            <person name="Drula E."/>
            <person name="Henrissat B."/>
            <person name="Nagy I."/>
            <person name="Chovatia M."/>
            <person name="Adam C."/>
            <person name="LaButti K."/>
            <person name="Lipzen A."/>
            <person name="Riley R."/>
            <person name="Grigoriev I.V."/>
            <person name="Nagy L.G."/>
        </authorList>
    </citation>
    <scope>NUCLEOTIDE SEQUENCE [LARGE SCALE GENOMIC DNA]</scope>
    <source>
        <strain evidence="2 3">NL-1724</strain>
    </source>
</reference>
<dbReference type="PANTHER" id="PTHR13743">
    <property type="entry name" value="BEIGE/BEACH-RELATED"/>
    <property type="match status" value="1"/>
</dbReference>